<accession>A0ACC5ZZQ2</accession>
<gene>
    <name evidence="1" type="ORF">M8744_16050</name>
</gene>
<protein>
    <submittedName>
        <fullName evidence="1">PAS domain S-box protein</fullName>
    </submittedName>
</protein>
<proteinExistence type="predicted"/>
<name>A0ACC5ZZQ2_9RHOB</name>
<keyword evidence="2" id="KW-1185">Reference proteome</keyword>
<reference evidence="1" key="1">
    <citation type="submission" date="2022-06" db="EMBL/GenBank/DDBJ databases">
        <title>Lutimaribacter sp. EGI FJ00013, a novel bacterium isolated from a salt lake sediment enrichment.</title>
        <authorList>
            <person name="Gao L."/>
            <person name="Fang B.-Z."/>
            <person name="Li W.-J."/>
        </authorList>
    </citation>
    <scope>NUCLEOTIDE SEQUENCE</scope>
    <source>
        <strain evidence="1">EGI FJ00013</strain>
    </source>
</reference>
<comment type="caution">
    <text evidence="1">The sequence shown here is derived from an EMBL/GenBank/DDBJ whole genome shotgun (WGS) entry which is preliminary data.</text>
</comment>
<evidence type="ECO:0000313" key="2">
    <source>
        <dbReference type="Proteomes" id="UP001203036"/>
    </source>
</evidence>
<sequence>MSLVRLSQICLALGLMSFLALSGVSFFLLDRLHKEQQQLAFLLQVQREVSAISVGADAIALSGTDQKLYEAFVAKARRLQTDLKSLSNEFPDARNAVKAIDMILTDLDPLVPRDRADYLGPFARANADDYFSKLADSNIASHGIALDAAVSEALKQRQEQIADRAFWVAASFASVASFFLFATVGSFALIYQRIGGPLRAFARTIKAIDQGQPDARAPDTADDEIGEVGRAFNELIKHRRAAEEELERSASLLRIAGQMAQFGGWRYDAVKREIEWSDETALIHGEPPGTQPSLEDGLNYYVEEDRARIAKLFGDCVEKGQPFDDIFRICNANGNVVWIRSAGQPVYGGDGTINGAHGAFQDVSDLMAARSEAERRDAELQDVINSIGDGFMILDQEWHFRYANSTALRLMERSDSDLIGRNIWEEFPEAVGTDFEHYYNSVLETGQSQSFVAYFAPLEKWFEVSAHATREGLAVYFRDYTDEYERQSQLRLLQAAIDRIDDIILITEAEPISGPDHPRTVYANAAFERRTGYSREEALATTPRILQGPETDRSELDRIRAALIALKPVRAELVNYTKSGEPFWLELEISPVADETGSYTHWISVERDITERKEIERQLRESQKMEAVGHLTGGVAHDFNNLLTVILGNAELISEMASDPKIRQMAEVTMSAAERGAQLTGRLLAFARRKPLDPRLTDLNQLIESMQPLIRRTVPESTEIECVLDPELGIAEIDAGELDTALLNLIVNARDAMEDGGKITIETANVVLDDHYAARHSEVEPGEHIMVCVSDTGKGMDPETLRQAFEPFFTTKDVGKGSGLGLSMVFGFTKQSGGHIKIYSEPNEGTSVKLYFPRLPIEQETDVKPAVEVPLTGGTEHILIAEDDDLVLQHLKNQLVSLGYRVSEAMSGPEALEVMQTHEDIDLLLTDIVMPGGMNGRELAEQAQSARPSLKVLFTSGYTENAIVHQGRLDPGVALLSKPYTRLELATKVRRVLDGDHAQFTQNAIPPLE</sequence>
<dbReference type="EMBL" id="JAMQGO010000015">
    <property type="protein sequence ID" value="MCM2563668.1"/>
    <property type="molecule type" value="Genomic_DNA"/>
</dbReference>
<organism evidence="1 2">
    <name type="scientific">Lutimaribacter degradans</name>
    <dbReference type="NCBI Taxonomy" id="2945989"/>
    <lineage>
        <taxon>Bacteria</taxon>
        <taxon>Pseudomonadati</taxon>
        <taxon>Pseudomonadota</taxon>
        <taxon>Alphaproteobacteria</taxon>
        <taxon>Rhodobacterales</taxon>
        <taxon>Roseobacteraceae</taxon>
        <taxon>Lutimaribacter</taxon>
    </lineage>
</organism>
<evidence type="ECO:0000313" key="1">
    <source>
        <dbReference type="EMBL" id="MCM2563668.1"/>
    </source>
</evidence>
<dbReference type="Proteomes" id="UP001203036">
    <property type="component" value="Unassembled WGS sequence"/>
</dbReference>